<evidence type="ECO:0008006" key="4">
    <source>
        <dbReference type="Google" id="ProtNLM"/>
    </source>
</evidence>
<protein>
    <recommendedName>
        <fullName evidence="4">Ribosome biogenesis protein NOP53</fullName>
    </recommendedName>
</protein>
<reference evidence="2 3" key="1">
    <citation type="journal article" date="2023" name="Plant Biotechnol. J.">
        <title>Chromosome-level wild Hevea brasiliensis genome provides new tools for genomic-assisted breeding and valuable loci to elevate rubber yield.</title>
        <authorList>
            <person name="Cheng H."/>
            <person name="Song X."/>
            <person name="Hu Y."/>
            <person name="Wu T."/>
            <person name="Yang Q."/>
            <person name="An Z."/>
            <person name="Feng S."/>
            <person name="Deng Z."/>
            <person name="Wu W."/>
            <person name="Zeng X."/>
            <person name="Tu M."/>
            <person name="Wang X."/>
            <person name="Huang H."/>
        </authorList>
    </citation>
    <scope>NUCLEOTIDE SEQUENCE [LARGE SCALE GENOMIC DNA]</scope>
    <source>
        <strain evidence="2">MT/VB/25A 57/8</strain>
    </source>
</reference>
<accession>A0ABQ9M7Y0</accession>
<feature type="region of interest" description="Disordered" evidence="1">
    <location>
        <begin position="46"/>
        <end position="72"/>
    </location>
</feature>
<keyword evidence="3" id="KW-1185">Reference proteome</keyword>
<evidence type="ECO:0000313" key="3">
    <source>
        <dbReference type="Proteomes" id="UP001174677"/>
    </source>
</evidence>
<gene>
    <name evidence="2" type="ORF">P3X46_013600</name>
</gene>
<comment type="caution">
    <text evidence="2">The sequence shown here is derived from an EMBL/GenBank/DDBJ whole genome shotgun (WGS) entry which is preliminary data.</text>
</comment>
<organism evidence="2 3">
    <name type="scientific">Hevea brasiliensis</name>
    <name type="common">Para rubber tree</name>
    <name type="synonym">Siphonia brasiliensis</name>
    <dbReference type="NCBI Taxonomy" id="3981"/>
    <lineage>
        <taxon>Eukaryota</taxon>
        <taxon>Viridiplantae</taxon>
        <taxon>Streptophyta</taxon>
        <taxon>Embryophyta</taxon>
        <taxon>Tracheophyta</taxon>
        <taxon>Spermatophyta</taxon>
        <taxon>Magnoliopsida</taxon>
        <taxon>eudicotyledons</taxon>
        <taxon>Gunneridae</taxon>
        <taxon>Pentapetalae</taxon>
        <taxon>rosids</taxon>
        <taxon>fabids</taxon>
        <taxon>Malpighiales</taxon>
        <taxon>Euphorbiaceae</taxon>
        <taxon>Crotonoideae</taxon>
        <taxon>Micrandreae</taxon>
        <taxon>Hevea</taxon>
    </lineage>
</organism>
<evidence type="ECO:0000256" key="1">
    <source>
        <dbReference type="SAM" id="MobiDB-lite"/>
    </source>
</evidence>
<dbReference type="Proteomes" id="UP001174677">
    <property type="component" value="Chromosome 8"/>
</dbReference>
<evidence type="ECO:0000313" key="2">
    <source>
        <dbReference type="EMBL" id="KAJ9175013.1"/>
    </source>
</evidence>
<dbReference type="EMBL" id="JARPOI010000008">
    <property type="protein sequence ID" value="KAJ9175013.1"/>
    <property type="molecule type" value="Genomic_DNA"/>
</dbReference>
<sequence>MGSKKRSSGCVEVENLVDTNTENVASNPIEKKLKKAKEKVVETAHGGAFAGSGTSAVPSSIKPMEKRKERKVLEKERHRLALENEESKPGLMQVD</sequence>
<proteinExistence type="predicted"/>
<feature type="compositionally biased region" description="Basic and acidic residues" evidence="1">
    <location>
        <begin position="63"/>
        <end position="72"/>
    </location>
</feature>
<name>A0ABQ9M7Y0_HEVBR</name>